<dbReference type="Pfam" id="PF05485">
    <property type="entry name" value="THAP"/>
    <property type="match status" value="1"/>
</dbReference>
<keyword evidence="3" id="KW-0862">Zinc</keyword>
<keyword evidence="7" id="KW-1185">Reference proteome</keyword>
<dbReference type="InterPro" id="IPR048365">
    <property type="entry name" value="TNP-like_RNaseH_N"/>
</dbReference>
<organism evidence="7 8">
    <name type="scientific">Hydra vulgaris</name>
    <name type="common">Hydra</name>
    <name type="synonym">Hydra attenuata</name>
    <dbReference type="NCBI Taxonomy" id="6087"/>
    <lineage>
        <taxon>Eukaryota</taxon>
        <taxon>Metazoa</taxon>
        <taxon>Cnidaria</taxon>
        <taxon>Hydrozoa</taxon>
        <taxon>Hydroidolina</taxon>
        <taxon>Anthoathecata</taxon>
        <taxon>Aplanulata</taxon>
        <taxon>Hydridae</taxon>
        <taxon>Hydra</taxon>
    </lineage>
</organism>
<dbReference type="InterPro" id="IPR006612">
    <property type="entry name" value="THAP_Znf"/>
</dbReference>
<dbReference type="Pfam" id="PF21787">
    <property type="entry name" value="TNP-like_RNaseH_N"/>
    <property type="match status" value="1"/>
</dbReference>
<dbReference type="InterPro" id="IPR026516">
    <property type="entry name" value="THAP1/10"/>
</dbReference>
<protein>
    <submittedName>
        <fullName evidence="8">Uncharacterized protein LOC136086764</fullName>
    </submittedName>
</protein>
<evidence type="ECO:0000313" key="7">
    <source>
        <dbReference type="Proteomes" id="UP001652625"/>
    </source>
</evidence>
<dbReference type="PROSITE" id="PS50950">
    <property type="entry name" value="ZF_THAP"/>
    <property type="match status" value="1"/>
</dbReference>
<evidence type="ECO:0000313" key="8">
    <source>
        <dbReference type="RefSeq" id="XP_065665311.1"/>
    </source>
</evidence>
<dbReference type="SUPFAM" id="SSF57716">
    <property type="entry name" value="Glucocorticoid receptor-like (DNA-binding domain)"/>
    <property type="match status" value="1"/>
</dbReference>
<evidence type="ECO:0000256" key="4">
    <source>
        <dbReference type="ARBA" id="ARBA00023125"/>
    </source>
</evidence>
<dbReference type="PANTHER" id="PTHR46600">
    <property type="entry name" value="THAP DOMAIN-CONTAINING"/>
    <property type="match status" value="1"/>
</dbReference>
<proteinExistence type="predicted"/>
<dbReference type="SMART" id="SM00980">
    <property type="entry name" value="THAP"/>
    <property type="match status" value="1"/>
</dbReference>
<keyword evidence="4 5" id="KW-0238">DNA-binding</keyword>
<dbReference type="Proteomes" id="UP001652625">
    <property type="component" value="Chromosome 11"/>
</dbReference>
<evidence type="ECO:0000259" key="6">
    <source>
        <dbReference type="PROSITE" id="PS50950"/>
    </source>
</evidence>
<keyword evidence="2 5" id="KW-0863">Zinc-finger</keyword>
<sequence length="702" mass="80310">MPKKCCVVGCRSNYKRKIEECSSNSNHVTYKTVFSFPNSNQLDLRNCWIKFVNRTDWSPTENSVICIDHFEDKYLKRGKRITLNYCENPIPTIITNQNILSKPSLIQSTSALRKPPAVRIYSHPFLDETYDFRKHDTIKSIIDLNESFCPAGFSFKLVDNRVLFLRIYFDDGDVTPNIESITIDKDLHVKLHMKGIPVPLPKWFREGSVCKLTSASMLVNFVSYMHEVAKNVSKRVLSDLYKLSLYKPQGRPIYTNEIIRFSLMHRHTSKQAYTLLLEEFPLPSLSYLKSLSKGGIDPLSGLLLLLENGSISADCVVLIDEMYLQKGVQYHGGSLIGADDDGNFYSGIVVFMVVSLKESIPFVIKACPEFQISGSMISSHIEETLDTLYKASFNVRAIITDNHATNVSAFKIIRLKFGEQDNEIYFTFMGHRVYNLYDSVHLLKNIRNNLLNSKRFVFPPFDFIEFDDIIHVEAGEISWSLLHNVYEKDELLPANLKKAFKLSAQTLHPGNNKQSVPLALNIFDETTSAAIISYFPNKTAAAGFLRLINIWWTISNSKVMFNTNNRIGNAAIPGDKKSQFFRVFATWINEWKNLQFQRCNKYTLSAQTTNALITTLKGTASLIEDLFSEGYKYVLTSRFQTDPLERHFSKYRQVSGGRFLVSLREVQSSEKILCMKSLIKANINCWTSNLKLDTKIDKNNFL</sequence>
<feature type="domain" description="THAP-type" evidence="6">
    <location>
        <begin position="1"/>
        <end position="94"/>
    </location>
</feature>
<reference evidence="8" key="1">
    <citation type="submission" date="2025-08" db="UniProtKB">
        <authorList>
            <consortium name="RefSeq"/>
        </authorList>
    </citation>
    <scope>IDENTIFICATION</scope>
</reference>
<accession>A0ABM4CTR5</accession>
<dbReference type="RefSeq" id="XP_065665311.1">
    <property type="nucleotide sequence ID" value="XM_065809239.1"/>
</dbReference>
<dbReference type="GeneID" id="136086764"/>
<name>A0ABM4CTR5_HYDVU</name>
<evidence type="ECO:0000256" key="2">
    <source>
        <dbReference type="ARBA" id="ARBA00022771"/>
    </source>
</evidence>
<keyword evidence="1" id="KW-0479">Metal-binding</keyword>
<gene>
    <name evidence="8" type="primary">LOC136086764</name>
</gene>
<evidence type="ECO:0000256" key="3">
    <source>
        <dbReference type="ARBA" id="ARBA00022833"/>
    </source>
</evidence>
<evidence type="ECO:0000256" key="5">
    <source>
        <dbReference type="PROSITE-ProRule" id="PRU00309"/>
    </source>
</evidence>
<evidence type="ECO:0000256" key="1">
    <source>
        <dbReference type="ARBA" id="ARBA00022723"/>
    </source>
</evidence>
<dbReference type="PANTHER" id="PTHR46600:SF11">
    <property type="entry name" value="THAP DOMAIN-CONTAINING PROTEIN 10"/>
    <property type="match status" value="1"/>
</dbReference>